<feature type="chain" id="PRO_5046549651" evidence="4">
    <location>
        <begin position="33"/>
        <end position="357"/>
    </location>
</feature>
<evidence type="ECO:0000256" key="3">
    <source>
        <dbReference type="ARBA" id="ARBA00022729"/>
    </source>
</evidence>
<protein>
    <submittedName>
        <fullName evidence="6">Ribose transport system substrate-binding protein</fullName>
    </submittedName>
</protein>
<dbReference type="CDD" id="cd01536">
    <property type="entry name" value="PBP1_ABC_sugar_binding-like"/>
    <property type="match status" value="1"/>
</dbReference>
<evidence type="ECO:0000256" key="4">
    <source>
        <dbReference type="SAM" id="SignalP"/>
    </source>
</evidence>
<gene>
    <name evidence="6" type="ORF">QO011_004921</name>
</gene>
<evidence type="ECO:0000313" key="7">
    <source>
        <dbReference type="Proteomes" id="UP001242480"/>
    </source>
</evidence>
<dbReference type="Gene3D" id="3.40.50.2300">
    <property type="match status" value="2"/>
</dbReference>
<dbReference type="PANTHER" id="PTHR46847:SF1">
    <property type="entry name" value="D-ALLOSE-BINDING PERIPLASMIC PROTEIN-RELATED"/>
    <property type="match status" value="1"/>
</dbReference>
<evidence type="ECO:0000256" key="1">
    <source>
        <dbReference type="ARBA" id="ARBA00004196"/>
    </source>
</evidence>
<feature type="signal peptide" evidence="4">
    <location>
        <begin position="1"/>
        <end position="32"/>
    </location>
</feature>
<sequence length="357" mass="37904">MGRTEDGTSRNGRRRRALLLAALLTATGPAFAADEYRGPTEPAKAPPGIKLAIVSCAASLKGCQIPAEAAAEAAKAIGWQTTIFDGKANPKTQSSAMLDALAWGANVIISSSIDYRSIQLALGQAKKAGVPVVSVGQGGDTPNALPVLEPGQLAWAFAIDPDNLALGRAIGEWIVRDAGGKANVVAFNDKEFDSVDTQHKGIMEVFAKCGGCTADEQSFSANQIATNLGQQVVGYLRAHPAVTYVYMPYDPAAFAVAAALRQAGLGKRVKLASLLGDEENLDLIRRGDVQVADVAFDTTYEGYAAVDQIIRHLNKQPLFEPHGENVPMLVLDKTNLPEKGNWVASSGYKEKFLALWK</sequence>
<comment type="caution">
    <text evidence="6">The sequence shown here is derived from an EMBL/GenBank/DDBJ whole genome shotgun (WGS) entry which is preliminary data.</text>
</comment>
<dbReference type="Proteomes" id="UP001242480">
    <property type="component" value="Unassembled WGS sequence"/>
</dbReference>
<reference evidence="6 7" key="1">
    <citation type="submission" date="2023-07" db="EMBL/GenBank/DDBJ databases">
        <title>Genomic Encyclopedia of Type Strains, Phase IV (KMG-IV): sequencing the most valuable type-strain genomes for metagenomic binning, comparative biology and taxonomic classification.</title>
        <authorList>
            <person name="Goeker M."/>
        </authorList>
    </citation>
    <scope>NUCLEOTIDE SEQUENCE [LARGE SCALE GENOMIC DNA]</scope>
    <source>
        <strain evidence="6 7">DSM 19619</strain>
    </source>
</reference>
<evidence type="ECO:0000259" key="5">
    <source>
        <dbReference type="Pfam" id="PF13407"/>
    </source>
</evidence>
<keyword evidence="7" id="KW-1185">Reference proteome</keyword>
<comment type="subcellular location">
    <subcellularLocation>
        <location evidence="1">Cell envelope</location>
    </subcellularLocation>
</comment>
<dbReference type="PANTHER" id="PTHR46847">
    <property type="entry name" value="D-ALLOSE-BINDING PERIPLASMIC PROTEIN-RELATED"/>
    <property type="match status" value="1"/>
</dbReference>
<dbReference type="RefSeq" id="WP_307277790.1">
    <property type="nucleotide sequence ID" value="NZ_JAUSVX010000010.1"/>
</dbReference>
<comment type="similarity">
    <text evidence="2">Belongs to the bacterial solute-binding protein 2 family.</text>
</comment>
<feature type="domain" description="Periplasmic binding protein" evidence="5">
    <location>
        <begin position="66"/>
        <end position="316"/>
    </location>
</feature>
<dbReference type="Pfam" id="PF13407">
    <property type="entry name" value="Peripla_BP_4"/>
    <property type="match status" value="1"/>
</dbReference>
<dbReference type="SUPFAM" id="SSF53822">
    <property type="entry name" value="Periplasmic binding protein-like I"/>
    <property type="match status" value="1"/>
</dbReference>
<keyword evidence="3 4" id="KW-0732">Signal</keyword>
<evidence type="ECO:0000256" key="2">
    <source>
        <dbReference type="ARBA" id="ARBA00007639"/>
    </source>
</evidence>
<proteinExistence type="inferred from homology"/>
<dbReference type="InterPro" id="IPR028082">
    <property type="entry name" value="Peripla_BP_I"/>
</dbReference>
<dbReference type="InterPro" id="IPR025997">
    <property type="entry name" value="SBP_2_dom"/>
</dbReference>
<dbReference type="EMBL" id="JAUSVX010000010">
    <property type="protein sequence ID" value="MDQ0471894.1"/>
    <property type="molecule type" value="Genomic_DNA"/>
</dbReference>
<evidence type="ECO:0000313" key="6">
    <source>
        <dbReference type="EMBL" id="MDQ0471894.1"/>
    </source>
</evidence>
<organism evidence="6 7">
    <name type="scientific">Labrys wisconsinensis</name>
    <dbReference type="NCBI Taxonomy" id="425677"/>
    <lineage>
        <taxon>Bacteria</taxon>
        <taxon>Pseudomonadati</taxon>
        <taxon>Pseudomonadota</taxon>
        <taxon>Alphaproteobacteria</taxon>
        <taxon>Hyphomicrobiales</taxon>
        <taxon>Xanthobacteraceae</taxon>
        <taxon>Labrys</taxon>
    </lineage>
</organism>
<accession>A0ABU0JC87</accession>
<name>A0ABU0JC87_9HYPH</name>